<name>A0ABV0YYK0_9TELE</name>
<proteinExistence type="predicted"/>
<dbReference type="Proteomes" id="UP001469553">
    <property type="component" value="Unassembled WGS sequence"/>
</dbReference>
<accession>A0ABV0YYK0</accession>
<evidence type="ECO:0000313" key="2">
    <source>
        <dbReference type="Proteomes" id="UP001469553"/>
    </source>
</evidence>
<reference evidence="1 2" key="1">
    <citation type="submission" date="2021-06" db="EMBL/GenBank/DDBJ databases">
        <authorList>
            <person name="Palmer J.M."/>
        </authorList>
    </citation>
    <scope>NUCLEOTIDE SEQUENCE [LARGE SCALE GENOMIC DNA]</scope>
    <source>
        <strain evidence="1 2">AS_MEX2019</strain>
        <tissue evidence="1">Muscle</tissue>
    </source>
</reference>
<comment type="caution">
    <text evidence="1">The sequence shown here is derived from an EMBL/GenBank/DDBJ whole genome shotgun (WGS) entry which is preliminary data.</text>
</comment>
<organism evidence="1 2">
    <name type="scientific">Ameca splendens</name>
    <dbReference type="NCBI Taxonomy" id="208324"/>
    <lineage>
        <taxon>Eukaryota</taxon>
        <taxon>Metazoa</taxon>
        <taxon>Chordata</taxon>
        <taxon>Craniata</taxon>
        <taxon>Vertebrata</taxon>
        <taxon>Euteleostomi</taxon>
        <taxon>Actinopterygii</taxon>
        <taxon>Neopterygii</taxon>
        <taxon>Teleostei</taxon>
        <taxon>Neoteleostei</taxon>
        <taxon>Acanthomorphata</taxon>
        <taxon>Ovalentaria</taxon>
        <taxon>Atherinomorphae</taxon>
        <taxon>Cyprinodontiformes</taxon>
        <taxon>Goodeidae</taxon>
        <taxon>Ameca</taxon>
    </lineage>
</organism>
<evidence type="ECO:0000313" key="1">
    <source>
        <dbReference type="EMBL" id="MEQ2298471.1"/>
    </source>
</evidence>
<dbReference type="EMBL" id="JAHRIP010047276">
    <property type="protein sequence ID" value="MEQ2298471.1"/>
    <property type="molecule type" value="Genomic_DNA"/>
</dbReference>
<sequence length="104" mass="11854">MLLDCEETIENRFKLHAERLLDCKPPMKVKSSAVSFCLFPLQSAVDPVMTSEGFFFNTSFGILCSNFRITCLGIKTWAHVLLLKIPLRPPLMPYQTQILLQSSF</sequence>
<gene>
    <name evidence="1" type="ORF">AMECASPLE_005474</name>
</gene>
<protein>
    <submittedName>
        <fullName evidence="1">Uncharacterized protein</fullName>
    </submittedName>
</protein>
<keyword evidence="2" id="KW-1185">Reference proteome</keyword>